<name>A0A813INS9_POLGL</name>
<dbReference type="Proteomes" id="UP000626109">
    <property type="component" value="Unassembled WGS sequence"/>
</dbReference>
<feature type="non-terminal residue" evidence="2">
    <location>
        <position position="1"/>
    </location>
</feature>
<evidence type="ECO:0000313" key="3">
    <source>
        <dbReference type="Proteomes" id="UP000626109"/>
    </source>
</evidence>
<evidence type="ECO:0008006" key="4">
    <source>
        <dbReference type="Google" id="ProtNLM"/>
    </source>
</evidence>
<accession>A0A813INS9</accession>
<dbReference type="AlphaFoldDB" id="A0A813INS9"/>
<feature type="non-terminal residue" evidence="2">
    <location>
        <position position="337"/>
    </location>
</feature>
<reference evidence="2" key="1">
    <citation type="submission" date="2021-02" db="EMBL/GenBank/DDBJ databases">
        <authorList>
            <person name="Dougan E. K."/>
            <person name="Rhodes N."/>
            <person name="Thang M."/>
            <person name="Chan C."/>
        </authorList>
    </citation>
    <scope>NUCLEOTIDE SEQUENCE</scope>
</reference>
<feature type="compositionally biased region" description="Low complexity" evidence="1">
    <location>
        <begin position="1"/>
        <end position="17"/>
    </location>
</feature>
<sequence length="337" mass="35393">ATAGVAASSSNPGPASTAGGGASESKRREMAAKAAEARNSVPSGGSASTATAAPTAAPKVAAQPVPVVARMESLLHLVHCVFLSHGFSRADEASPGADLGVSPGPFRLHYVHESKPAVIATYVPVQRHLVAYASTEGSEDCPLRATVALGMAAASVQAKVDYLLLYPLLCRQLAPTLPAIPPEVLFGLLSSFSIPDLSKVGFASKALANAAFEDDVLWWRVATALPQSPQLCGAVDMAKSRSERGDTLPSHAYREIVRDEVQRAREEAEEQRRRREQAAAIRRQMQDPLMVQPPRRPQRPSPGSAFPGFGGPDDLMPGGGFMPFGGGRRDPFGGGRG</sequence>
<feature type="region of interest" description="Disordered" evidence="1">
    <location>
        <begin position="264"/>
        <end position="337"/>
    </location>
</feature>
<feature type="compositionally biased region" description="Basic and acidic residues" evidence="1">
    <location>
        <begin position="264"/>
        <end position="277"/>
    </location>
</feature>
<feature type="region of interest" description="Disordered" evidence="1">
    <location>
        <begin position="1"/>
        <end position="59"/>
    </location>
</feature>
<organism evidence="2 3">
    <name type="scientific">Polarella glacialis</name>
    <name type="common">Dinoflagellate</name>
    <dbReference type="NCBI Taxonomy" id="89957"/>
    <lineage>
        <taxon>Eukaryota</taxon>
        <taxon>Sar</taxon>
        <taxon>Alveolata</taxon>
        <taxon>Dinophyceae</taxon>
        <taxon>Suessiales</taxon>
        <taxon>Suessiaceae</taxon>
        <taxon>Polarella</taxon>
    </lineage>
</organism>
<gene>
    <name evidence="2" type="ORF">PGLA2088_LOCUS10253</name>
</gene>
<dbReference type="EMBL" id="CAJNNW010011469">
    <property type="protein sequence ID" value="CAE8653232.1"/>
    <property type="molecule type" value="Genomic_DNA"/>
</dbReference>
<feature type="compositionally biased region" description="Gly residues" evidence="1">
    <location>
        <begin position="317"/>
        <end position="337"/>
    </location>
</feature>
<proteinExistence type="predicted"/>
<comment type="caution">
    <text evidence="2">The sequence shown here is derived from an EMBL/GenBank/DDBJ whole genome shotgun (WGS) entry which is preliminary data.</text>
</comment>
<feature type="compositionally biased region" description="Low complexity" evidence="1">
    <location>
        <begin position="32"/>
        <end position="59"/>
    </location>
</feature>
<evidence type="ECO:0000256" key="1">
    <source>
        <dbReference type="SAM" id="MobiDB-lite"/>
    </source>
</evidence>
<protein>
    <recommendedName>
        <fullName evidence="4">F-box domain-containing protein</fullName>
    </recommendedName>
</protein>
<evidence type="ECO:0000313" key="2">
    <source>
        <dbReference type="EMBL" id="CAE8653232.1"/>
    </source>
</evidence>